<dbReference type="PANTHER" id="PTHR36113:SF3">
    <property type="entry name" value="SLL5075 PROTEIN"/>
    <property type="match status" value="1"/>
</dbReference>
<feature type="domain" description="VOC" evidence="1">
    <location>
        <begin position="2"/>
        <end position="120"/>
    </location>
</feature>
<protein>
    <submittedName>
        <fullName evidence="2">Catechol 2,3-dioxygenase-like lactoylglutathione lyase family enzyme</fullName>
    </submittedName>
</protein>
<keyword evidence="3" id="KW-1185">Reference proteome</keyword>
<dbReference type="Proteomes" id="UP001519287">
    <property type="component" value="Unassembled WGS sequence"/>
</dbReference>
<organism evidence="2 3">
    <name type="scientific">Paenibacillus eucommiae</name>
    <dbReference type="NCBI Taxonomy" id="1355755"/>
    <lineage>
        <taxon>Bacteria</taxon>
        <taxon>Bacillati</taxon>
        <taxon>Bacillota</taxon>
        <taxon>Bacilli</taxon>
        <taxon>Bacillales</taxon>
        <taxon>Paenibacillaceae</taxon>
        <taxon>Paenibacillus</taxon>
    </lineage>
</organism>
<comment type="caution">
    <text evidence="2">The sequence shown here is derived from an EMBL/GenBank/DDBJ whole genome shotgun (WGS) entry which is preliminary data.</text>
</comment>
<name>A0ABS4IXH8_9BACL</name>
<dbReference type="PROSITE" id="PS51819">
    <property type="entry name" value="VOC"/>
    <property type="match status" value="1"/>
</dbReference>
<evidence type="ECO:0000313" key="3">
    <source>
        <dbReference type="Proteomes" id="UP001519287"/>
    </source>
</evidence>
<dbReference type="RefSeq" id="WP_209973050.1">
    <property type="nucleotide sequence ID" value="NZ_JAGGLB010000012.1"/>
</dbReference>
<evidence type="ECO:0000313" key="2">
    <source>
        <dbReference type="EMBL" id="MBP1992250.1"/>
    </source>
</evidence>
<dbReference type="InterPro" id="IPR029068">
    <property type="entry name" value="Glyas_Bleomycin-R_OHBP_Dase"/>
</dbReference>
<evidence type="ECO:0000259" key="1">
    <source>
        <dbReference type="PROSITE" id="PS51819"/>
    </source>
</evidence>
<reference evidence="2 3" key="1">
    <citation type="submission" date="2021-03" db="EMBL/GenBank/DDBJ databases">
        <title>Genomic Encyclopedia of Type Strains, Phase IV (KMG-IV): sequencing the most valuable type-strain genomes for metagenomic binning, comparative biology and taxonomic classification.</title>
        <authorList>
            <person name="Goeker M."/>
        </authorList>
    </citation>
    <scope>NUCLEOTIDE SEQUENCE [LARGE SCALE GENOMIC DNA]</scope>
    <source>
        <strain evidence="2 3">DSM 26048</strain>
    </source>
</reference>
<dbReference type="CDD" id="cd06587">
    <property type="entry name" value="VOC"/>
    <property type="match status" value="1"/>
</dbReference>
<gene>
    <name evidence="2" type="ORF">J2Z66_003858</name>
</gene>
<dbReference type="PANTHER" id="PTHR36113">
    <property type="entry name" value="LYASE, PUTATIVE-RELATED-RELATED"/>
    <property type="match status" value="1"/>
</dbReference>
<sequence length="124" mass="13986">MKLNHLNLCVDDLSEAQHFFQNFFGFETLDKKADSIASMSDGHGFSLVLSNPRAFGGGTPVYPDGFHVGFFVDTTDQVDNMYYRLKEAGMDMNEEPRTIRGGYTLYFKALNGILFEVTCHQKAQ</sequence>
<accession>A0ABS4IXH8</accession>
<proteinExistence type="predicted"/>
<dbReference type="EMBL" id="JAGGLB010000012">
    <property type="protein sequence ID" value="MBP1992250.1"/>
    <property type="molecule type" value="Genomic_DNA"/>
</dbReference>
<dbReference type="Pfam" id="PF00903">
    <property type="entry name" value="Glyoxalase"/>
    <property type="match status" value="1"/>
</dbReference>
<dbReference type="Gene3D" id="3.10.180.10">
    <property type="entry name" value="2,3-Dihydroxybiphenyl 1,2-Dioxygenase, domain 1"/>
    <property type="match status" value="1"/>
</dbReference>
<dbReference type="InterPro" id="IPR037523">
    <property type="entry name" value="VOC_core"/>
</dbReference>
<dbReference type="SUPFAM" id="SSF54593">
    <property type="entry name" value="Glyoxalase/Bleomycin resistance protein/Dihydroxybiphenyl dioxygenase"/>
    <property type="match status" value="1"/>
</dbReference>
<dbReference type="InterPro" id="IPR004360">
    <property type="entry name" value="Glyas_Fos-R_dOase_dom"/>
</dbReference>
<dbReference type="InterPro" id="IPR051332">
    <property type="entry name" value="Fosfomycin_Res_Enzymes"/>
</dbReference>